<dbReference type="Proteomes" id="UP000825015">
    <property type="component" value="Chromosome"/>
</dbReference>
<keyword evidence="2" id="KW-1185">Reference proteome</keyword>
<reference evidence="1" key="1">
    <citation type="submission" date="2019-06" db="EMBL/GenBank/DDBJ databases">
        <title>Complete genome sequence of Methanobrevibacter arboriphilus strain SA.</title>
        <authorList>
            <person name="Asakawa S."/>
        </authorList>
    </citation>
    <scope>NUCLEOTIDE SEQUENCE</scope>
    <source>
        <strain evidence="1">SA</strain>
    </source>
</reference>
<name>A0ACA8R755_METAZ</name>
<proteinExistence type="predicted"/>
<accession>A0ACA8R755</accession>
<dbReference type="EMBL" id="AP019779">
    <property type="protein sequence ID" value="BBL62617.1"/>
    <property type="molecule type" value="Genomic_DNA"/>
</dbReference>
<evidence type="ECO:0000313" key="2">
    <source>
        <dbReference type="Proteomes" id="UP000825015"/>
    </source>
</evidence>
<organism evidence="1 2">
    <name type="scientific">Methanobrevibacter arboriphilus</name>
    <dbReference type="NCBI Taxonomy" id="39441"/>
    <lineage>
        <taxon>Archaea</taxon>
        <taxon>Methanobacteriati</taxon>
        <taxon>Methanobacteriota</taxon>
        <taxon>Methanomada group</taxon>
        <taxon>Methanobacteria</taxon>
        <taxon>Methanobacteriales</taxon>
        <taxon>Methanobacteriaceae</taxon>
        <taxon>Methanobrevibacter</taxon>
    </lineage>
</organism>
<gene>
    <name evidence="1" type="ORF">MarbSA_16570</name>
</gene>
<sequence>MFYYLYKISEELSEKLENTDINKLKEKNADDVFFDNRHILKENDEENSQIKSKINGHVVLQGLNKKIFFEIRLSSKLLLIESLNQKLKDDAFEKLELFFKSKMDEELENFSPNSYNEHKMLFNAEDFDLKFVHNGTIVDGDIDDELEDKYRQKELGKDYRLIEADIQLTDDISFYYYRKSIMIPDEYDENSKETVLQTFEHAMI</sequence>
<protein>
    <submittedName>
        <fullName evidence="1">Uncharacterized protein</fullName>
    </submittedName>
</protein>
<evidence type="ECO:0000313" key="1">
    <source>
        <dbReference type="EMBL" id="BBL62617.1"/>
    </source>
</evidence>